<keyword evidence="2 5" id="KW-0808">Transferase</keyword>
<dbReference type="Pfam" id="PF01648">
    <property type="entry name" value="ACPS"/>
    <property type="match status" value="1"/>
</dbReference>
<dbReference type="InterPro" id="IPR050559">
    <property type="entry name" value="P-Pant_transferase_sf"/>
</dbReference>
<gene>
    <name evidence="5" type="ORF">ENJ51_10010</name>
</gene>
<comment type="similarity">
    <text evidence="1">Belongs to the P-Pant transferase superfamily. Gsp/Sfp/HetI/AcpT family.</text>
</comment>
<dbReference type="GO" id="GO:0005829">
    <property type="term" value="C:cytosol"/>
    <property type="evidence" value="ECO:0007669"/>
    <property type="project" value="TreeGrafter"/>
</dbReference>
<dbReference type="InterPro" id="IPR037143">
    <property type="entry name" value="4-PPantetheinyl_Trfase_dom_sf"/>
</dbReference>
<dbReference type="GO" id="GO:0008897">
    <property type="term" value="F:holo-[acyl-carrier-protein] synthase activity"/>
    <property type="evidence" value="ECO:0007669"/>
    <property type="project" value="InterPro"/>
</dbReference>
<name>A0A7V2T4C3_LEUMU</name>
<dbReference type="PANTHER" id="PTHR12215">
    <property type="entry name" value="PHOSPHOPANTETHEINE TRANSFERASE"/>
    <property type="match status" value="1"/>
</dbReference>
<dbReference type="SUPFAM" id="SSF56214">
    <property type="entry name" value="4'-phosphopantetheinyl transferase"/>
    <property type="match status" value="2"/>
</dbReference>
<dbReference type="GO" id="GO:0000287">
    <property type="term" value="F:magnesium ion binding"/>
    <property type="evidence" value="ECO:0007669"/>
    <property type="project" value="InterPro"/>
</dbReference>
<evidence type="ECO:0000259" key="4">
    <source>
        <dbReference type="Pfam" id="PF22624"/>
    </source>
</evidence>
<evidence type="ECO:0000256" key="1">
    <source>
        <dbReference type="ARBA" id="ARBA00010990"/>
    </source>
</evidence>
<organism evidence="5">
    <name type="scientific">Leucothrix mucor</name>
    <dbReference type="NCBI Taxonomy" id="45248"/>
    <lineage>
        <taxon>Bacteria</taxon>
        <taxon>Pseudomonadati</taxon>
        <taxon>Pseudomonadota</taxon>
        <taxon>Gammaproteobacteria</taxon>
        <taxon>Thiotrichales</taxon>
        <taxon>Thiotrichaceae</taxon>
        <taxon>Leucothrix</taxon>
    </lineage>
</organism>
<evidence type="ECO:0000259" key="3">
    <source>
        <dbReference type="Pfam" id="PF01648"/>
    </source>
</evidence>
<dbReference type="AlphaFoldDB" id="A0A7V2T4C3"/>
<accession>A0A7V2T4C3</accession>
<dbReference type="InterPro" id="IPR008278">
    <property type="entry name" value="4-PPantetheinyl_Trfase_dom"/>
</dbReference>
<evidence type="ECO:0000313" key="5">
    <source>
        <dbReference type="EMBL" id="HFC93133.1"/>
    </source>
</evidence>
<dbReference type="PANTHER" id="PTHR12215:SF10">
    <property type="entry name" value="L-AMINOADIPATE-SEMIALDEHYDE DEHYDROGENASE-PHOSPHOPANTETHEINYL TRANSFERASE"/>
    <property type="match status" value="1"/>
</dbReference>
<proteinExistence type="inferred from homology"/>
<reference evidence="5" key="1">
    <citation type="journal article" date="2020" name="mSystems">
        <title>Genome- and Community-Level Interaction Insights into Carbon Utilization and Element Cycling Functions of Hydrothermarchaeota in Hydrothermal Sediment.</title>
        <authorList>
            <person name="Zhou Z."/>
            <person name="Liu Y."/>
            <person name="Xu W."/>
            <person name="Pan J."/>
            <person name="Luo Z.H."/>
            <person name="Li M."/>
        </authorList>
    </citation>
    <scope>NUCLEOTIDE SEQUENCE [LARGE SCALE GENOMIC DNA]</scope>
    <source>
        <strain evidence="5">HyVt-493</strain>
    </source>
</reference>
<dbReference type="Proteomes" id="UP000885750">
    <property type="component" value="Unassembled WGS sequence"/>
</dbReference>
<dbReference type="GO" id="GO:0019878">
    <property type="term" value="P:lysine biosynthetic process via aminoadipic acid"/>
    <property type="evidence" value="ECO:0007669"/>
    <property type="project" value="TreeGrafter"/>
</dbReference>
<comment type="caution">
    <text evidence="5">The sequence shown here is derived from an EMBL/GenBank/DDBJ whole genome shotgun (WGS) entry which is preliminary data.</text>
</comment>
<sequence>MTNQLMSVSFILCLCNLFMSSRIKKLPTPDAVKEMGVDIWLLDTDRLNATENDFALLSKGEQYRCTELKNEESRQQFVVTRSMLRQLLAEKLSCAPKEIKFFYTEAKRPVIDYPITRLNFSVSHSRDMSLFVLSENNPVGIDIENNNKDIDPLTIAETVFSRREIKRLMSCDQVLRHKLFYRIWTIKESLLKMLGVGFLIDPRSVCVDHVLGENTLINLHLEKIAESFYKNNDSFPEKAEIIELSIDAMHTAMLALGHA</sequence>
<dbReference type="Pfam" id="PF22624">
    <property type="entry name" value="AASDHPPT_N"/>
    <property type="match status" value="1"/>
</dbReference>
<dbReference type="InterPro" id="IPR055066">
    <property type="entry name" value="AASDHPPT_N"/>
</dbReference>
<evidence type="ECO:0000256" key="2">
    <source>
        <dbReference type="ARBA" id="ARBA00022679"/>
    </source>
</evidence>
<dbReference type="EMBL" id="DRMS01000374">
    <property type="protein sequence ID" value="HFC93133.1"/>
    <property type="molecule type" value="Genomic_DNA"/>
</dbReference>
<feature type="domain" description="4'-phosphopantetheinyl transferase" evidence="3">
    <location>
        <begin position="138"/>
        <end position="220"/>
    </location>
</feature>
<feature type="domain" description="4'-phosphopantetheinyl transferase N-terminal" evidence="4">
    <location>
        <begin position="54"/>
        <end position="129"/>
    </location>
</feature>
<dbReference type="Gene3D" id="3.90.470.20">
    <property type="entry name" value="4'-phosphopantetheinyl transferase domain"/>
    <property type="match status" value="2"/>
</dbReference>
<protein>
    <submittedName>
        <fullName evidence="5">4'-phosphopantetheinyl transferase superfamily protein</fullName>
    </submittedName>
</protein>